<reference evidence="1" key="1">
    <citation type="submission" date="2014-09" db="EMBL/GenBank/DDBJ databases">
        <authorList>
            <person name="Magalhaes I.L.F."/>
            <person name="Oliveira U."/>
            <person name="Santos F.R."/>
            <person name="Vidigal T.H.D.A."/>
            <person name="Brescovit A.D."/>
            <person name="Santos A.J."/>
        </authorList>
    </citation>
    <scope>NUCLEOTIDE SEQUENCE</scope>
    <source>
        <tissue evidence="1">Shoot tissue taken approximately 20 cm above the soil surface</tissue>
    </source>
</reference>
<accession>A0A0A9CSR7</accession>
<dbReference type="EMBL" id="GBRH01223358">
    <property type="protein sequence ID" value="JAD74537.1"/>
    <property type="molecule type" value="Transcribed_RNA"/>
</dbReference>
<evidence type="ECO:0000313" key="1">
    <source>
        <dbReference type="EMBL" id="JAD74537.1"/>
    </source>
</evidence>
<protein>
    <submittedName>
        <fullName evidence="1">Uncharacterized protein</fullName>
    </submittedName>
</protein>
<sequence>MGTTDDAVPTASASCCCCGGDVATGGAASGAAKLGQAPRLRCSEAVRDGLDAEKVAEHSAQRSLAILGGTPEPGGGTSTGSRCAQYHAPFPLTALARTCTSDS</sequence>
<dbReference type="AlphaFoldDB" id="A0A0A9CSR7"/>
<name>A0A0A9CSR7_ARUDO</name>
<reference evidence="1" key="2">
    <citation type="journal article" date="2015" name="Data Brief">
        <title>Shoot transcriptome of the giant reed, Arundo donax.</title>
        <authorList>
            <person name="Barrero R.A."/>
            <person name="Guerrero F.D."/>
            <person name="Moolhuijzen P."/>
            <person name="Goolsby J.A."/>
            <person name="Tidwell J."/>
            <person name="Bellgard S.E."/>
            <person name="Bellgard M.I."/>
        </authorList>
    </citation>
    <scope>NUCLEOTIDE SEQUENCE</scope>
    <source>
        <tissue evidence="1">Shoot tissue taken approximately 20 cm above the soil surface</tissue>
    </source>
</reference>
<proteinExistence type="predicted"/>
<organism evidence="1">
    <name type="scientific">Arundo donax</name>
    <name type="common">Giant reed</name>
    <name type="synonym">Donax arundinaceus</name>
    <dbReference type="NCBI Taxonomy" id="35708"/>
    <lineage>
        <taxon>Eukaryota</taxon>
        <taxon>Viridiplantae</taxon>
        <taxon>Streptophyta</taxon>
        <taxon>Embryophyta</taxon>
        <taxon>Tracheophyta</taxon>
        <taxon>Spermatophyta</taxon>
        <taxon>Magnoliopsida</taxon>
        <taxon>Liliopsida</taxon>
        <taxon>Poales</taxon>
        <taxon>Poaceae</taxon>
        <taxon>PACMAD clade</taxon>
        <taxon>Arundinoideae</taxon>
        <taxon>Arundineae</taxon>
        <taxon>Arundo</taxon>
    </lineage>
</organism>